<organism evidence="3 4">
    <name type="scientific">Pseudobacter ginsenosidimutans</name>
    <dbReference type="NCBI Taxonomy" id="661488"/>
    <lineage>
        <taxon>Bacteria</taxon>
        <taxon>Pseudomonadati</taxon>
        <taxon>Bacteroidota</taxon>
        <taxon>Chitinophagia</taxon>
        <taxon>Chitinophagales</taxon>
        <taxon>Chitinophagaceae</taxon>
        <taxon>Pseudobacter</taxon>
    </lineage>
</organism>
<evidence type="ECO:0000313" key="4">
    <source>
        <dbReference type="Proteomes" id="UP000293874"/>
    </source>
</evidence>
<gene>
    <name evidence="3" type="ORF">EV199_0603</name>
</gene>
<dbReference type="OrthoDB" id="2476785at2"/>
<feature type="domain" description="BclA C-terminal" evidence="2">
    <location>
        <begin position="101"/>
        <end position="230"/>
    </location>
</feature>
<evidence type="ECO:0000259" key="2">
    <source>
        <dbReference type="Pfam" id="PF18573"/>
    </source>
</evidence>
<comment type="caution">
    <text evidence="3">The sequence shown here is derived from an EMBL/GenBank/DDBJ whole genome shotgun (WGS) entry which is preliminary data.</text>
</comment>
<dbReference type="Proteomes" id="UP000293874">
    <property type="component" value="Unassembled WGS sequence"/>
</dbReference>
<dbReference type="RefSeq" id="WP_130539197.1">
    <property type="nucleotide sequence ID" value="NZ_CP042431.1"/>
</dbReference>
<evidence type="ECO:0000313" key="3">
    <source>
        <dbReference type="EMBL" id="RZS74752.1"/>
    </source>
</evidence>
<proteinExistence type="predicted"/>
<protein>
    <recommendedName>
        <fullName evidence="2">BclA C-terminal domain-containing protein</fullName>
    </recommendedName>
</protein>
<sequence length="231" mass="23804">MKKQLCILVTLFMATIVNLNAQVGIGTTSPAASSILDVTSTTKGVLVPRMTATERGNIVGPAEGLMVYQTNAPIGLWMYINSTWTRLASIADLLTFGQSSAFAANTTGANLGITLVSYATIALPSDQNLGALVTKNAGNTEFTVTQAGRYRIAYRINITAGLLANSRVRIAGAINPVLTINPGLVSTSSFAAEAIVTLAAGSTISLEIGGVATAIILSSGQGAALTIQRVE</sequence>
<reference evidence="3 4" key="1">
    <citation type="submission" date="2019-02" db="EMBL/GenBank/DDBJ databases">
        <title>Genomic Encyclopedia of Type Strains, Phase IV (KMG-IV): sequencing the most valuable type-strain genomes for metagenomic binning, comparative biology and taxonomic classification.</title>
        <authorList>
            <person name="Goeker M."/>
        </authorList>
    </citation>
    <scope>NUCLEOTIDE SEQUENCE [LARGE SCALE GENOMIC DNA]</scope>
    <source>
        <strain evidence="3 4">DSM 18116</strain>
    </source>
</reference>
<feature type="chain" id="PRO_5020219340" description="BclA C-terminal domain-containing protein" evidence="1">
    <location>
        <begin position="22"/>
        <end position="231"/>
    </location>
</feature>
<evidence type="ECO:0000256" key="1">
    <source>
        <dbReference type="SAM" id="SignalP"/>
    </source>
</evidence>
<accession>A0A4Q7N0R9</accession>
<dbReference type="AlphaFoldDB" id="A0A4Q7N0R9"/>
<name>A0A4Q7N0R9_9BACT</name>
<dbReference type="InterPro" id="IPR008983">
    <property type="entry name" value="Tumour_necrosis_fac-like_dom"/>
</dbReference>
<dbReference type="InterPro" id="IPR041415">
    <property type="entry name" value="BclA_C"/>
</dbReference>
<dbReference type="Gene3D" id="2.60.120.40">
    <property type="match status" value="1"/>
</dbReference>
<feature type="signal peptide" evidence="1">
    <location>
        <begin position="1"/>
        <end position="21"/>
    </location>
</feature>
<keyword evidence="4" id="KW-1185">Reference proteome</keyword>
<dbReference type="EMBL" id="SGXA01000001">
    <property type="protein sequence ID" value="RZS74752.1"/>
    <property type="molecule type" value="Genomic_DNA"/>
</dbReference>
<dbReference type="Pfam" id="PF18573">
    <property type="entry name" value="BclA_C"/>
    <property type="match status" value="1"/>
</dbReference>
<keyword evidence="1" id="KW-0732">Signal</keyword>